<dbReference type="EMBL" id="FNIB01000011">
    <property type="protein sequence ID" value="SDO14452.1"/>
    <property type="molecule type" value="Genomic_DNA"/>
</dbReference>
<dbReference type="AlphaFoldDB" id="A0A4R8UXM6"/>
<keyword evidence="7" id="KW-1185">Reference proteome</keyword>
<feature type="domain" description="AB hydrolase-1" evidence="3">
    <location>
        <begin position="24"/>
        <end position="249"/>
    </location>
</feature>
<dbReference type="InterPro" id="IPR052512">
    <property type="entry name" value="4CMD/NDH-1_regulator"/>
</dbReference>
<dbReference type="GO" id="GO:0016787">
    <property type="term" value="F:hydrolase activity"/>
    <property type="evidence" value="ECO:0007669"/>
    <property type="project" value="UniProtKB-KW"/>
</dbReference>
<feature type="compositionally biased region" description="Gly residues" evidence="1">
    <location>
        <begin position="267"/>
        <end position="285"/>
    </location>
</feature>
<evidence type="ECO:0000256" key="1">
    <source>
        <dbReference type="SAM" id="MobiDB-lite"/>
    </source>
</evidence>
<evidence type="ECO:0000313" key="6">
    <source>
        <dbReference type="Proteomes" id="UP000199639"/>
    </source>
</evidence>
<dbReference type="InterPro" id="IPR000073">
    <property type="entry name" value="AB_hydrolase_1"/>
</dbReference>
<protein>
    <submittedName>
        <fullName evidence="4">3-oxoadipate enol-lactonase / 4-carboxymuconolactone decarboxylase</fullName>
    </submittedName>
    <submittedName>
        <fullName evidence="5">Alpha/beta fold hydrolase</fullName>
    </submittedName>
</protein>
<reference evidence="4 6" key="1">
    <citation type="submission" date="2016-10" db="EMBL/GenBank/DDBJ databases">
        <authorList>
            <person name="Varghese N."/>
            <person name="Submissions S."/>
        </authorList>
    </citation>
    <scope>NUCLEOTIDE SEQUENCE [LARGE SCALE GENOMIC DNA]</scope>
    <source>
        <strain evidence="4 6">CGMCC 1.11215</strain>
    </source>
</reference>
<accession>A0A4R8UXM6</accession>
<evidence type="ECO:0000313" key="5">
    <source>
        <dbReference type="EMBL" id="TFB74263.1"/>
    </source>
</evidence>
<feature type="region of interest" description="Disordered" evidence="1">
    <location>
        <begin position="264"/>
        <end position="306"/>
    </location>
</feature>
<dbReference type="Proteomes" id="UP000298252">
    <property type="component" value="Unassembled WGS sequence"/>
</dbReference>
<dbReference type="PRINTS" id="PR00111">
    <property type="entry name" value="ABHYDROLASE"/>
</dbReference>
<dbReference type="Gene3D" id="3.40.50.1820">
    <property type="entry name" value="alpha/beta hydrolase"/>
    <property type="match status" value="1"/>
</dbReference>
<dbReference type="Gene3D" id="1.20.1290.10">
    <property type="entry name" value="AhpD-like"/>
    <property type="match status" value="1"/>
</dbReference>
<dbReference type="InterPro" id="IPR029058">
    <property type="entry name" value="AB_hydrolase_fold"/>
</dbReference>
<evidence type="ECO:0000313" key="4">
    <source>
        <dbReference type="EMBL" id="SDO14452.1"/>
    </source>
</evidence>
<sequence>MTQPVIHCTIEPARNGDANAPLIVLGPSLGTTTGLWATVVPALAATHRVLCYNLPGHGFSPKASAAFTLEEVADAVVGLVDSLGVDTFHYAGISLGGAIGLALAVNHPGRLVSLAVFCSGAKIGSFEAWTERAAGVRASGTPSLIAGSASRWFATDFLGRDPKAGAHALNQLLDIDDESYALACEALAVFDQTDALSGIRTPVLCVSGEFDEVTPTAQLEELAARIPGATSAVIAGAAHLPSLERPAEVGALLAEWVAGVSATPGPAGAGRASGTGSGGGVGSGADVGSAAPRPTTAAEPLPGGRTAASAYDDGMVVRRAVLGNKHVDAATAAITPETAVFQDFITRYAWGEVWTRPGLDRRTRSFLTIAALVTGGHEGELAMHVRAALTNGLTRAEISEAILHTAIYAGVPAANAAFAVARETFAGLDAAADTCTDDTTIRPS</sequence>
<name>A0A4R8UXM6_9MICO</name>
<evidence type="ECO:0000259" key="3">
    <source>
        <dbReference type="Pfam" id="PF12697"/>
    </source>
</evidence>
<dbReference type="Pfam" id="PF02627">
    <property type="entry name" value="CMD"/>
    <property type="match status" value="1"/>
</dbReference>
<organism evidence="4 6">
    <name type="scientific">Cryobacterium flavum</name>
    <dbReference type="NCBI Taxonomy" id="1424659"/>
    <lineage>
        <taxon>Bacteria</taxon>
        <taxon>Bacillati</taxon>
        <taxon>Actinomycetota</taxon>
        <taxon>Actinomycetes</taxon>
        <taxon>Micrococcales</taxon>
        <taxon>Microbacteriaceae</taxon>
        <taxon>Cryobacterium</taxon>
    </lineage>
</organism>
<keyword evidence="5" id="KW-0378">Hydrolase</keyword>
<dbReference type="PANTHER" id="PTHR33570">
    <property type="entry name" value="4-CARBOXYMUCONOLACTONE DECARBOXYLASE FAMILY PROTEIN"/>
    <property type="match status" value="1"/>
</dbReference>
<dbReference type="SUPFAM" id="SSF53474">
    <property type="entry name" value="alpha/beta-Hydrolases"/>
    <property type="match status" value="1"/>
</dbReference>
<dbReference type="Proteomes" id="UP000199639">
    <property type="component" value="Unassembled WGS sequence"/>
</dbReference>
<dbReference type="EMBL" id="SOFD01000036">
    <property type="protein sequence ID" value="TFB74263.1"/>
    <property type="molecule type" value="Genomic_DNA"/>
</dbReference>
<dbReference type="InterPro" id="IPR029032">
    <property type="entry name" value="AhpD-like"/>
</dbReference>
<evidence type="ECO:0000313" key="7">
    <source>
        <dbReference type="Proteomes" id="UP000298252"/>
    </source>
</evidence>
<gene>
    <name evidence="5" type="ORF">E3O21_15870</name>
    <name evidence="4" type="ORF">SAMN05216368_11147</name>
</gene>
<dbReference type="STRING" id="1424659.SAMN05216368_11147"/>
<dbReference type="InterPro" id="IPR003779">
    <property type="entry name" value="CMD-like"/>
</dbReference>
<dbReference type="Pfam" id="PF12697">
    <property type="entry name" value="Abhydrolase_6"/>
    <property type="match status" value="1"/>
</dbReference>
<dbReference type="SUPFAM" id="SSF69118">
    <property type="entry name" value="AhpD-like"/>
    <property type="match status" value="1"/>
</dbReference>
<proteinExistence type="predicted"/>
<dbReference type="RefSeq" id="WP_092341586.1">
    <property type="nucleotide sequence ID" value="NZ_FNIB01000011.1"/>
</dbReference>
<feature type="domain" description="Carboxymuconolactone decarboxylase-like" evidence="2">
    <location>
        <begin position="341"/>
        <end position="423"/>
    </location>
</feature>
<evidence type="ECO:0000259" key="2">
    <source>
        <dbReference type="Pfam" id="PF02627"/>
    </source>
</evidence>
<dbReference type="PANTHER" id="PTHR33570:SF2">
    <property type="entry name" value="CARBOXYMUCONOLACTONE DECARBOXYLASE-LIKE DOMAIN-CONTAINING PROTEIN"/>
    <property type="match status" value="1"/>
</dbReference>
<dbReference type="GO" id="GO:0051920">
    <property type="term" value="F:peroxiredoxin activity"/>
    <property type="evidence" value="ECO:0007669"/>
    <property type="project" value="InterPro"/>
</dbReference>
<reference evidence="5 7" key="2">
    <citation type="submission" date="2019-03" db="EMBL/GenBank/DDBJ databases">
        <title>Genomics of glacier-inhabiting Cryobacterium strains.</title>
        <authorList>
            <person name="Liu Q."/>
            <person name="Xin Y.-H."/>
        </authorList>
    </citation>
    <scope>NUCLEOTIDE SEQUENCE [LARGE SCALE GENOMIC DNA]</scope>
    <source>
        <strain evidence="5 7">Hh8</strain>
    </source>
</reference>